<name>A0A8J6HC39_TENMO</name>
<dbReference type="AlphaFoldDB" id="A0A8J6HC39"/>
<keyword evidence="15" id="KW-0472">Membrane</keyword>
<dbReference type="PROSITE" id="PS00134">
    <property type="entry name" value="TRYPSIN_HIS"/>
    <property type="match status" value="1"/>
</dbReference>
<evidence type="ECO:0000256" key="7">
    <source>
        <dbReference type="ARBA" id="ARBA00023054"/>
    </source>
</evidence>
<dbReference type="CDD" id="cd00190">
    <property type="entry name" value="Tryp_SPc"/>
    <property type="match status" value="1"/>
</dbReference>
<dbReference type="InterPro" id="IPR004827">
    <property type="entry name" value="bZIP"/>
</dbReference>
<keyword evidence="15" id="KW-1133">Transmembrane helix</keyword>
<dbReference type="InterPro" id="IPR002928">
    <property type="entry name" value="Myosin_tail"/>
</dbReference>
<evidence type="ECO:0000313" key="19">
    <source>
        <dbReference type="Proteomes" id="UP000719412"/>
    </source>
</evidence>
<feature type="region of interest" description="Disordered" evidence="14">
    <location>
        <begin position="782"/>
        <end position="854"/>
    </location>
</feature>
<dbReference type="PANTHER" id="PTHR24276">
    <property type="entry name" value="POLYSERASE-RELATED"/>
    <property type="match status" value="1"/>
</dbReference>
<dbReference type="PROSITE" id="PS50217">
    <property type="entry name" value="BZIP"/>
    <property type="match status" value="1"/>
</dbReference>
<dbReference type="PANTHER" id="PTHR24276:SF91">
    <property type="entry name" value="AT26814P-RELATED"/>
    <property type="match status" value="1"/>
</dbReference>
<evidence type="ECO:0000259" key="16">
    <source>
        <dbReference type="PROSITE" id="PS50217"/>
    </source>
</evidence>
<feature type="transmembrane region" description="Helical" evidence="15">
    <location>
        <begin position="684"/>
        <end position="702"/>
    </location>
</feature>
<keyword evidence="6" id="KW-0805">Transcription regulation</keyword>
<dbReference type="PROSITE" id="PS00135">
    <property type="entry name" value="TRYPSIN_SER"/>
    <property type="match status" value="1"/>
</dbReference>
<dbReference type="SMART" id="SM00338">
    <property type="entry name" value="BRLZ"/>
    <property type="match status" value="1"/>
</dbReference>
<evidence type="ECO:0000256" key="13">
    <source>
        <dbReference type="SAM" id="Coils"/>
    </source>
</evidence>
<dbReference type="Proteomes" id="UP000719412">
    <property type="component" value="Unassembled WGS sequence"/>
</dbReference>
<evidence type="ECO:0000313" key="18">
    <source>
        <dbReference type="EMBL" id="KAH0811662.1"/>
    </source>
</evidence>
<dbReference type="InterPro" id="IPR009003">
    <property type="entry name" value="Peptidase_S1_PA"/>
</dbReference>
<dbReference type="Gene3D" id="1.20.5.170">
    <property type="match status" value="1"/>
</dbReference>
<dbReference type="PROSITE" id="PS50240">
    <property type="entry name" value="TRYPSIN_DOM"/>
    <property type="match status" value="1"/>
</dbReference>
<dbReference type="InterPro" id="IPR018114">
    <property type="entry name" value="TRYPSIN_HIS"/>
</dbReference>
<dbReference type="Gene3D" id="2.40.10.10">
    <property type="entry name" value="Trypsin-like serine proteases"/>
    <property type="match status" value="2"/>
</dbReference>
<accession>A0A8J6HC39</accession>
<keyword evidence="10" id="KW-1015">Disulfide bond</keyword>
<keyword evidence="5 12" id="KW-0720">Serine protease</keyword>
<evidence type="ECO:0000259" key="17">
    <source>
        <dbReference type="PROSITE" id="PS50240"/>
    </source>
</evidence>
<feature type="transmembrane region" description="Helical" evidence="15">
    <location>
        <begin position="646"/>
        <end position="672"/>
    </location>
</feature>
<keyword evidence="4 12" id="KW-0378">Hydrolase</keyword>
<keyword evidence="11" id="KW-0804">Transcription</keyword>
<dbReference type="Pfam" id="PF00170">
    <property type="entry name" value="bZIP_1"/>
    <property type="match status" value="1"/>
</dbReference>
<dbReference type="EMBL" id="JABDTM020026658">
    <property type="protein sequence ID" value="KAH0811662.1"/>
    <property type="molecule type" value="Genomic_DNA"/>
</dbReference>
<evidence type="ECO:0000256" key="14">
    <source>
        <dbReference type="SAM" id="MobiDB-lite"/>
    </source>
</evidence>
<reference evidence="18" key="2">
    <citation type="submission" date="2021-08" db="EMBL/GenBank/DDBJ databases">
        <authorList>
            <person name="Eriksson T."/>
        </authorList>
    </citation>
    <scope>NUCLEOTIDE SEQUENCE</scope>
    <source>
        <strain evidence="18">Stoneville</strain>
        <tissue evidence="18">Whole head</tissue>
    </source>
</reference>
<dbReference type="PRINTS" id="PR00043">
    <property type="entry name" value="LEUZIPPRJUN"/>
</dbReference>
<dbReference type="InterPro" id="IPR043504">
    <property type="entry name" value="Peptidase_S1_PA_chymotrypsin"/>
</dbReference>
<organism evidence="18 19">
    <name type="scientific">Tenebrio molitor</name>
    <name type="common">Yellow mealworm beetle</name>
    <dbReference type="NCBI Taxonomy" id="7067"/>
    <lineage>
        <taxon>Eukaryota</taxon>
        <taxon>Metazoa</taxon>
        <taxon>Ecdysozoa</taxon>
        <taxon>Arthropoda</taxon>
        <taxon>Hexapoda</taxon>
        <taxon>Insecta</taxon>
        <taxon>Pterygota</taxon>
        <taxon>Neoptera</taxon>
        <taxon>Endopterygota</taxon>
        <taxon>Coleoptera</taxon>
        <taxon>Polyphaga</taxon>
        <taxon>Cucujiformia</taxon>
        <taxon>Tenebrionidae</taxon>
        <taxon>Tenebrio</taxon>
    </lineage>
</organism>
<keyword evidence="2 12" id="KW-0645">Protease</keyword>
<dbReference type="GO" id="GO:0006508">
    <property type="term" value="P:proteolysis"/>
    <property type="evidence" value="ECO:0007669"/>
    <property type="project" value="UniProtKB-KW"/>
</dbReference>
<feature type="domain" description="BZIP" evidence="16">
    <location>
        <begin position="155"/>
        <end position="218"/>
    </location>
</feature>
<dbReference type="InterPro" id="IPR002112">
    <property type="entry name" value="Leuzip_Jun"/>
</dbReference>
<evidence type="ECO:0000256" key="11">
    <source>
        <dbReference type="ARBA" id="ARBA00023163"/>
    </source>
</evidence>
<dbReference type="GO" id="GO:0003677">
    <property type="term" value="F:DNA binding"/>
    <property type="evidence" value="ECO:0007669"/>
    <property type="project" value="UniProtKB-KW"/>
</dbReference>
<dbReference type="GO" id="GO:0016459">
    <property type="term" value="C:myosin complex"/>
    <property type="evidence" value="ECO:0007669"/>
    <property type="project" value="InterPro"/>
</dbReference>
<dbReference type="CDD" id="cd14696">
    <property type="entry name" value="bZIP_Jun"/>
    <property type="match status" value="1"/>
</dbReference>
<feature type="domain" description="Peptidase S1" evidence="17">
    <location>
        <begin position="943"/>
        <end position="1168"/>
    </location>
</feature>
<evidence type="ECO:0000256" key="6">
    <source>
        <dbReference type="ARBA" id="ARBA00023015"/>
    </source>
</evidence>
<dbReference type="InterPro" id="IPR033116">
    <property type="entry name" value="TRYPSIN_SER"/>
</dbReference>
<feature type="coiled-coil region" evidence="13">
    <location>
        <begin position="173"/>
        <end position="207"/>
    </location>
</feature>
<evidence type="ECO:0000256" key="12">
    <source>
        <dbReference type="RuleBase" id="RU363034"/>
    </source>
</evidence>
<dbReference type="FunFam" id="2.40.10.10:FF:000077">
    <property type="entry name" value="Predicted protein"/>
    <property type="match status" value="1"/>
</dbReference>
<evidence type="ECO:0000256" key="8">
    <source>
        <dbReference type="ARBA" id="ARBA00023125"/>
    </source>
</evidence>
<dbReference type="InterPro" id="IPR001254">
    <property type="entry name" value="Trypsin_dom"/>
</dbReference>
<feature type="region of interest" description="Disordered" evidence="14">
    <location>
        <begin position="427"/>
        <end position="447"/>
    </location>
</feature>
<evidence type="ECO:0000256" key="3">
    <source>
        <dbReference type="ARBA" id="ARBA00022729"/>
    </source>
</evidence>
<dbReference type="Pfam" id="PF03957">
    <property type="entry name" value="Jun"/>
    <property type="match status" value="1"/>
</dbReference>
<dbReference type="Pfam" id="PF01576">
    <property type="entry name" value="Myosin_tail_1"/>
    <property type="match status" value="1"/>
</dbReference>
<feature type="region of interest" description="Disordered" evidence="14">
    <location>
        <begin position="366"/>
        <end position="413"/>
    </location>
</feature>
<evidence type="ECO:0000256" key="9">
    <source>
        <dbReference type="ARBA" id="ARBA00023145"/>
    </source>
</evidence>
<dbReference type="InterPro" id="IPR050430">
    <property type="entry name" value="Peptidase_S1"/>
</dbReference>
<keyword evidence="3" id="KW-0732">Signal</keyword>
<dbReference type="InterPro" id="IPR005643">
    <property type="entry name" value="JNK"/>
</dbReference>
<dbReference type="InterPro" id="IPR046347">
    <property type="entry name" value="bZIP_sf"/>
</dbReference>
<sequence length="1256" mass="138318">MSSLNFNDNHKSLNNMKKNLTLDLNQSKLNSGLSLLASPDISSVLKLDTPDLLKVDTPTIENIILANNITSSSSPPLIFPTRDITVEQEKFAGGFVDALNFLYNGNSQQGSDSSASTVFNNQSDFIPMIKEEPQTVPNVSTTSPMSPVNMECQERMKLERKRQRNRLAASKCRTRKLERISKFEDKVKVLKNENAELTSVVNQLKEHVGLLKLEVMEHVNVTPCPRLRSKSRKGGPPPHHLPSWILHPGPSALILTAEDPTGLLREIFFRLRPSPPPGKHLPSSPLSNWKVGDEDPPFGAGLWRRFLGEWGRRPSDQGKKLSALGVGATQEDLFIEGPPNPPPALGVGPHRALTYFWDPITSSHLHTGTAHPPLSPQSTSATVVPSKKKPRSGRRECLPQDEPGSGKSELGYETAIFFDRRTLRETGRIGSCGSRSDEAEASVNKTTPVPITPRGSVVVSVFWLRGCRTARTALGKRRDPRTRAQTGHPPVSGTPALKTTPVVGVPRHDRARGRNPPVTPAGSLGLLWALISGTPVPLQEHPDQRGLVVLVRRDAVLLWIVHLMVGHLLIRLVERRRGNALAFVVPTHDRGPLFFSVLSVGLWISTCCDTAGDLSLFVSVIHFSPWYSRTRRFNGFSSAASSWSRFSLVLFFFWSFPFVGLLMFTLTCSRLFAASSWSHFSQYFFRLVGLLMLTLTCLRLFAASSWSHFSFISGSLFQIPFLRCYESKRRSSSETVEERGNFTRRNTILETAANVKAYETTKQQSLREARIATLEGEKEIEEELNNIETNRNKSRRSQRRPKTQKSTQRQKLTELEKQKNFDKVLAEEKQVSKQSMDKKKAVEREAREKETQVLSLSRELNKSDVKVEKLERTKRQLQAECDELLEEANNSNNISKGSLLIDEKRRHEARATVKLEKQQKLKAERKPVPPFLRKNSLLPDGRIIGGSAISISQVPYQVSLQYYGSHICGGSIISTNYVVTAAHCTDGLSAGVLTVRAGTSNLGTGGQVLNIARIHQNPSYNDRLIDYDISILELSSTLSMTDSVGIVRLPAAGANWAAGTSVLVTGWGTTSEGASSLPTALQGVTVEIVSQDVCKAAYGASSITDRMLCAAVEGGGKDACQGDSGGPLVVDGVLGGIVSWGYGCARAGYPGVYSSVPGLRSYITEVVRRGSGALSPATHAHSTSHSQTYTTFIHPWAPFPDGTRTRADLAVVVERVLILPSITLPSAPRGHTHTSMARRRFLPWKKSSPLGEIRTH</sequence>
<dbReference type="PROSITE" id="PS00036">
    <property type="entry name" value="BZIP_BASIC"/>
    <property type="match status" value="1"/>
</dbReference>
<proteinExistence type="inferred from homology"/>
<reference evidence="18" key="1">
    <citation type="journal article" date="2020" name="J Insects Food Feed">
        <title>The yellow mealworm (Tenebrio molitor) genome: a resource for the emerging insects as food and feed industry.</title>
        <authorList>
            <person name="Eriksson T."/>
            <person name="Andere A."/>
            <person name="Kelstrup H."/>
            <person name="Emery V."/>
            <person name="Picard C."/>
        </authorList>
    </citation>
    <scope>NUCLEOTIDE SEQUENCE</scope>
    <source>
        <strain evidence="18">Stoneville</strain>
        <tissue evidence="18">Whole head</tissue>
    </source>
</reference>
<feature type="region of interest" description="Disordered" evidence="14">
    <location>
        <begin position="476"/>
        <end position="501"/>
    </location>
</feature>
<evidence type="ECO:0008006" key="20">
    <source>
        <dbReference type="Google" id="ProtNLM"/>
    </source>
</evidence>
<evidence type="ECO:0000256" key="4">
    <source>
        <dbReference type="ARBA" id="ARBA00022801"/>
    </source>
</evidence>
<dbReference type="SUPFAM" id="SSF57959">
    <property type="entry name" value="Leucine zipper domain"/>
    <property type="match status" value="1"/>
</dbReference>
<evidence type="ECO:0000256" key="2">
    <source>
        <dbReference type="ARBA" id="ARBA00022670"/>
    </source>
</evidence>
<keyword evidence="15" id="KW-0812">Transmembrane</keyword>
<dbReference type="SUPFAM" id="SSF50494">
    <property type="entry name" value="Trypsin-like serine proteases"/>
    <property type="match status" value="1"/>
</dbReference>
<evidence type="ECO:0000256" key="5">
    <source>
        <dbReference type="ARBA" id="ARBA00022825"/>
    </source>
</evidence>
<evidence type="ECO:0000256" key="1">
    <source>
        <dbReference type="ARBA" id="ARBA00007664"/>
    </source>
</evidence>
<dbReference type="GO" id="GO:0004252">
    <property type="term" value="F:serine-type endopeptidase activity"/>
    <property type="evidence" value="ECO:0007669"/>
    <property type="project" value="InterPro"/>
</dbReference>
<keyword evidence="7 13" id="KW-0175">Coiled coil</keyword>
<keyword evidence="9" id="KW-0865">Zymogen</keyword>
<evidence type="ECO:0000256" key="15">
    <source>
        <dbReference type="SAM" id="Phobius"/>
    </source>
</evidence>
<gene>
    <name evidence="18" type="ORF">GEV33_011129</name>
</gene>
<keyword evidence="8" id="KW-0238">DNA-binding</keyword>
<evidence type="ECO:0000256" key="10">
    <source>
        <dbReference type="ARBA" id="ARBA00023157"/>
    </source>
</evidence>
<feature type="compositionally biased region" description="Basic and acidic residues" evidence="14">
    <location>
        <begin position="811"/>
        <end position="851"/>
    </location>
</feature>
<dbReference type="Pfam" id="PF00089">
    <property type="entry name" value="Trypsin"/>
    <property type="match status" value="1"/>
</dbReference>
<comment type="caution">
    <text evidence="18">The sequence shown here is derived from an EMBL/GenBank/DDBJ whole genome shotgun (WGS) entry which is preliminary data.</text>
</comment>
<dbReference type="GO" id="GO:0003700">
    <property type="term" value="F:DNA-binding transcription factor activity"/>
    <property type="evidence" value="ECO:0007669"/>
    <property type="project" value="InterPro"/>
</dbReference>
<comment type="similarity">
    <text evidence="1">Belongs to the peptidase S1 family.</text>
</comment>
<keyword evidence="19" id="KW-1185">Reference proteome</keyword>
<dbReference type="GO" id="GO:0005634">
    <property type="term" value="C:nucleus"/>
    <property type="evidence" value="ECO:0007669"/>
    <property type="project" value="UniProtKB-ARBA"/>
</dbReference>
<protein>
    <recommendedName>
        <fullName evidence="20">BZIP domain-containing protein</fullName>
    </recommendedName>
</protein>
<feature type="compositionally biased region" description="Basic residues" evidence="14">
    <location>
        <begin position="792"/>
        <end position="803"/>
    </location>
</feature>
<dbReference type="SMART" id="SM00020">
    <property type="entry name" value="Tryp_SPc"/>
    <property type="match status" value="1"/>
</dbReference>